<comment type="caution">
    <text evidence="5">The sequence shown here is derived from an EMBL/GenBank/DDBJ whole genome shotgun (WGS) entry which is preliminary data.</text>
</comment>
<sequence>MADNMPTEPILQHEHDLPDIPPEHSSRRHCLKEHVGGSENATPAETDGESDVDDDPEHARQLALETSLRHAERQLEAKPPMDVVEMRHEAHPTGATVATVIAVALLVTATFGFIIGTAELKRYYLANNVAGGDYKKIAWIPTVQVALALCAAPVFTWVKHPAVAVIPGTVAAFGALIGLAFCTEYYQFLLAHILFGLGASVWLPAILAVTATHSSAPSPWYHGFPIALGGGTGALIYPVILHKLFAHFSFRTTILITAGITAGLMLPSWILIWSPRRFQHYTLSPPWSDAGYAFLVLGTAVFMINIFSPIFYAPVLTMADRISKGVEDYAVVIIGGGLLVGALAARGITFLLPWTWAIFVCSGFATSMVAFAFWTGAKGTGAMVVGLLFYGITTGVWASSLSGVVRLISPPEELGTRLALLAAVGGLAGLAGPPVCAVLIKVHDKDEFLYAGVYMGLSFLVGSMLLVLPQIAGSWARQGERDHGSDCSSLDSSLTDLEARAETVT</sequence>
<feature type="transmembrane region" description="Helical" evidence="4">
    <location>
        <begin position="381"/>
        <end position="398"/>
    </location>
</feature>
<dbReference type="PANTHER" id="PTHR11360">
    <property type="entry name" value="MONOCARBOXYLATE TRANSPORTER"/>
    <property type="match status" value="1"/>
</dbReference>
<organism evidence="5 6">
    <name type="scientific">Apiotrichum porosum</name>
    <dbReference type="NCBI Taxonomy" id="105984"/>
    <lineage>
        <taxon>Eukaryota</taxon>
        <taxon>Fungi</taxon>
        <taxon>Dikarya</taxon>
        <taxon>Basidiomycota</taxon>
        <taxon>Agaricomycotina</taxon>
        <taxon>Tremellomycetes</taxon>
        <taxon>Trichosporonales</taxon>
        <taxon>Trichosporonaceae</taxon>
        <taxon>Apiotrichum</taxon>
    </lineage>
</organism>
<reference evidence="5 6" key="1">
    <citation type="submission" date="2018-11" db="EMBL/GenBank/DDBJ databases">
        <title>Genome sequence of Apiotrichum porosum DSM 27194.</title>
        <authorList>
            <person name="Aliyu H."/>
            <person name="Gorte O."/>
            <person name="Ochsenreither K."/>
        </authorList>
    </citation>
    <scope>NUCLEOTIDE SEQUENCE [LARGE SCALE GENOMIC DNA]</scope>
    <source>
        <strain evidence="5 6">DSM 27194</strain>
    </source>
</reference>
<evidence type="ECO:0000313" key="6">
    <source>
        <dbReference type="Proteomes" id="UP000279236"/>
    </source>
</evidence>
<comment type="subcellular location">
    <subcellularLocation>
        <location evidence="1">Membrane</location>
        <topology evidence="1">Multi-pass membrane protein</topology>
    </subcellularLocation>
</comment>
<evidence type="ECO:0000256" key="1">
    <source>
        <dbReference type="ARBA" id="ARBA00004141"/>
    </source>
</evidence>
<dbReference type="InterPro" id="IPR011701">
    <property type="entry name" value="MFS"/>
</dbReference>
<keyword evidence="6" id="KW-1185">Reference proteome</keyword>
<feature type="transmembrane region" description="Helical" evidence="4">
    <location>
        <begin position="418"/>
        <end position="440"/>
    </location>
</feature>
<feature type="transmembrane region" description="Helical" evidence="4">
    <location>
        <begin position="95"/>
        <end position="116"/>
    </location>
</feature>
<accession>A0A427XM60</accession>
<dbReference type="Gene3D" id="1.20.1250.20">
    <property type="entry name" value="MFS general substrate transporter like domains"/>
    <property type="match status" value="1"/>
</dbReference>
<dbReference type="OrthoDB" id="6509908at2759"/>
<name>A0A427XM60_9TREE</name>
<feature type="compositionally biased region" description="Acidic residues" evidence="3">
    <location>
        <begin position="46"/>
        <end position="56"/>
    </location>
</feature>
<dbReference type="InterPro" id="IPR050327">
    <property type="entry name" value="Proton-linked_MCT"/>
</dbReference>
<dbReference type="GO" id="GO:0016020">
    <property type="term" value="C:membrane"/>
    <property type="evidence" value="ECO:0007669"/>
    <property type="project" value="UniProtKB-SubCell"/>
</dbReference>
<dbReference type="GO" id="GO:0022857">
    <property type="term" value="F:transmembrane transporter activity"/>
    <property type="evidence" value="ECO:0007669"/>
    <property type="project" value="InterPro"/>
</dbReference>
<feature type="transmembrane region" description="Helical" evidence="4">
    <location>
        <begin position="164"/>
        <end position="182"/>
    </location>
</feature>
<proteinExistence type="inferred from homology"/>
<feature type="compositionally biased region" description="Basic and acidic residues" evidence="3">
    <location>
        <begin position="11"/>
        <end position="25"/>
    </location>
</feature>
<dbReference type="GeneID" id="39594129"/>
<feature type="transmembrane region" description="Helical" evidence="4">
    <location>
        <begin position="189"/>
        <end position="208"/>
    </location>
</feature>
<evidence type="ECO:0000256" key="3">
    <source>
        <dbReference type="SAM" id="MobiDB-lite"/>
    </source>
</evidence>
<dbReference type="SUPFAM" id="SSF103473">
    <property type="entry name" value="MFS general substrate transporter"/>
    <property type="match status" value="1"/>
</dbReference>
<dbReference type="Pfam" id="PF07690">
    <property type="entry name" value="MFS_1"/>
    <property type="match status" value="1"/>
</dbReference>
<feature type="transmembrane region" description="Helical" evidence="4">
    <location>
        <begin position="452"/>
        <end position="472"/>
    </location>
</feature>
<dbReference type="AlphaFoldDB" id="A0A427XM60"/>
<feature type="transmembrane region" description="Helical" evidence="4">
    <location>
        <begin position="354"/>
        <end position="374"/>
    </location>
</feature>
<dbReference type="EMBL" id="RSCE01000009">
    <property type="protein sequence ID" value="RSH79918.1"/>
    <property type="molecule type" value="Genomic_DNA"/>
</dbReference>
<keyword evidence="4" id="KW-1133">Transmembrane helix</keyword>
<comment type="similarity">
    <text evidence="2">Belongs to the major facilitator superfamily. Monocarboxylate porter (TC 2.A.1.13) family.</text>
</comment>
<feature type="transmembrane region" description="Helical" evidence="4">
    <location>
        <begin position="253"/>
        <end position="272"/>
    </location>
</feature>
<feature type="region of interest" description="Disordered" evidence="3">
    <location>
        <begin position="1"/>
        <end position="59"/>
    </location>
</feature>
<evidence type="ECO:0000256" key="4">
    <source>
        <dbReference type="SAM" id="Phobius"/>
    </source>
</evidence>
<keyword evidence="4" id="KW-0472">Membrane</keyword>
<protein>
    <recommendedName>
        <fullName evidence="7">Major facilitator superfamily (MFS) profile domain-containing protein</fullName>
    </recommendedName>
</protein>
<keyword evidence="4" id="KW-0812">Transmembrane</keyword>
<feature type="transmembrane region" description="Helical" evidence="4">
    <location>
        <begin position="329"/>
        <end position="348"/>
    </location>
</feature>
<dbReference type="InterPro" id="IPR036259">
    <property type="entry name" value="MFS_trans_sf"/>
</dbReference>
<feature type="transmembrane region" description="Helical" evidence="4">
    <location>
        <begin position="137"/>
        <end position="158"/>
    </location>
</feature>
<feature type="transmembrane region" description="Helical" evidence="4">
    <location>
        <begin position="292"/>
        <end position="317"/>
    </location>
</feature>
<feature type="transmembrane region" description="Helical" evidence="4">
    <location>
        <begin position="220"/>
        <end position="241"/>
    </location>
</feature>
<dbReference type="PANTHER" id="PTHR11360:SF177">
    <property type="entry name" value="RIBOFLAVIN TRANSPORTER MCH5"/>
    <property type="match status" value="1"/>
</dbReference>
<dbReference type="Proteomes" id="UP000279236">
    <property type="component" value="Unassembled WGS sequence"/>
</dbReference>
<evidence type="ECO:0000256" key="2">
    <source>
        <dbReference type="ARBA" id="ARBA00006727"/>
    </source>
</evidence>
<evidence type="ECO:0008006" key="7">
    <source>
        <dbReference type="Google" id="ProtNLM"/>
    </source>
</evidence>
<evidence type="ECO:0000313" key="5">
    <source>
        <dbReference type="EMBL" id="RSH79918.1"/>
    </source>
</evidence>
<dbReference type="RefSeq" id="XP_028475027.1">
    <property type="nucleotide sequence ID" value="XM_028624859.1"/>
</dbReference>
<gene>
    <name evidence="5" type="ORF">EHS24_009586</name>
</gene>